<evidence type="ECO:0000313" key="2">
    <source>
        <dbReference type="Proteomes" id="UP000046122"/>
    </source>
</evidence>
<organism evidence="1 2">
    <name type="scientific">Mesorhizobium plurifarium</name>
    <dbReference type="NCBI Taxonomy" id="69974"/>
    <lineage>
        <taxon>Bacteria</taxon>
        <taxon>Pseudomonadati</taxon>
        <taxon>Pseudomonadota</taxon>
        <taxon>Alphaproteobacteria</taxon>
        <taxon>Hyphomicrobiales</taxon>
        <taxon>Phyllobacteriaceae</taxon>
        <taxon>Mesorhizobium</taxon>
    </lineage>
</organism>
<dbReference type="Proteomes" id="UP000046122">
    <property type="component" value="Unassembled WGS sequence"/>
</dbReference>
<dbReference type="EMBL" id="CCNE01000009">
    <property type="protein sequence ID" value="CDX52864.1"/>
    <property type="molecule type" value="Genomic_DNA"/>
</dbReference>
<protein>
    <submittedName>
        <fullName evidence="1">Uncharacterized protein</fullName>
    </submittedName>
</protein>
<accession>A0A090FZ76</accession>
<proteinExistence type="predicted"/>
<reference evidence="1 2" key="1">
    <citation type="submission" date="2014-08" db="EMBL/GenBank/DDBJ databases">
        <authorList>
            <person name="Moulin Lionel"/>
        </authorList>
    </citation>
    <scope>NUCLEOTIDE SEQUENCE [LARGE SCALE GENOMIC DNA]</scope>
</reference>
<gene>
    <name evidence="1" type="ORF">MPL3365_170139</name>
</gene>
<sequence>MVAVNSDALAGDTRTRRTPYFDGLIVSEFDAYIFQYLHRKIMEALEFIWAQQIHIRETAFQRWHIGYRSLGAQFLSSVTAT</sequence>
<name>A0A090FZ76_MESPL</name>
<dbReference type="AlphaFoldDB" id="A0A090FZ76"/>
<evidence type="ECO:0000313" key="1">
    <source>
        <dbReference type="EMBL" id="CDX52864.1"/>
    </source>
</evidence>